<evidence type="ECO:0000313" key="6">
    <source>
        <dbReference type="EMBL" id="CAG9134596.1"/>
    </source>
</evidence>
<feature type="domain" description="C3H1-type" evidence="5">
    <location>
        <begin position="51"/>
        <end position="78"/>
    </location>
</feature>
<reference evidence="6" key="1">
    <citation type="submission" date="2020-11" db="EMBL/GenBank/DDBJ databases">
        <authorList>
            <person name="Whiteford S."/>
        </authorList>
    </citation>
    <scope>NUCLEOTIDE SEQUENCE</scope>
</reference>
<organism evidence="6 7">
    <name type="scientific">Plutella xylostella</name>
    <name type="common">Diamondback moth</name>
    <name type="synonym">Plutella maculipennis</name>
    <dbReference type="NCBI Taxonomy" id="51655"/>
    <lineage>
        <taxon>Eukaryota</taxon>
        <taxon>Metazoa</taxon>
        <taxon>Ecdysozoa</taxon>
        <taxon>Arthropoda</taxon>
        <taxon>Hexapoda</taxon>
        <taxon>Insecta</taxon>
        <taxon>Pterygota</taxon>
        <taxon>Neoptera</taxon>
        <taxon>Endopterygota</taxon>
        <taxon>Lepidoptera</taxon>
        <taxon>Glossata</taxon>
        <taxon>Ditrysia</taxon>
        <taxon>Yponomeutoidea</taxon>
        <taxon>Plutellidae</taxon>
        <taxon>Plutella</taxon>
    </lineage>
</organism>
<sequence>MGKRYLCDYCHKSLVAAPSVVRTHQRGLLHQQLVQEHYQQFKDPDVILAEEALKKPCLRFANGSCSFGGLCRYSHYSNEELDNLRRAVAVTKTNSGSVPQPPPEGLCQELQRLRPPGLAVSYNADGETSLFPWKYNVAFDKYTLPPSLKRMDDDDFSFPCNPEWGLG</sequence>
<evidence type="ECO:0000256" key="2">
    <source>
        <dbReference type="ARBA" id="ARBA00022771"/>
    </source>
</evidence>
<dbReference type="PROSITE" id="PS50103">
    <property type="entry name" value="ZF_C3H1"/>
    <property type="match status" value="1"/>
</dbReference>
<feature type="zinc finger region" description="C3H1-type" evidence="4">
    <location>
        <begin position="51"/>
        <end position="78"/>
    </location>
</feature>
<keyword evidence="2 4" id="KW-0863">Zinc-finger</keyword>
<accession>A0A8S4G2E3</accession>
<evidence type="ECO:0000256" key="4">
    <source>
        <dbReference type="PROSITE-ProRule" id="PRU00723"/>
    </source>
</evidence>
<keyword evidence="3 4" id="KW-0862">Zinc</keyword>
<evidence type="ECO:0000259" key="5">
    <source>
        <dbReference type="PROSITE" id="PS50103"/>
    </source>
</evidence>
<dbReference type="InterPro" id="IPR013085">
    <property type="entry name" value="U1-CZ_Znf_C2H2"/>
</dbReference>
<dbReference type="Proteomes" id="UP000653454">
    <property type="component" value="Unassembled WGS sequence"/>
</dbReference>
<dbReference type="GO" id="GO:0008270">
    <property type="term" value="F:zinc ion binding"/>
    <property type="evidence" value="ECO:0007669"/>
    <property type="project" value="UniProtKB-KW"/>
</dbReference>
<keyword evidence="7" id="KW-1185">Reference proteome</keyword>
<evidence type="ECO:0000313" key="7">
    <source>
        <dbReference type="Proteomes" id="UP000653454"/>
    </source>
</evidence>
<dbReference type="EMBL" id="CAJHNJ030000082">
    <property type="protein sequence ID" value="CAG9134596.1"/>
    <property type="molecule type" value="Genomic_DNA"/>
</dbReference>
<dbReference type="Gene3D" id="3.30.160.60">
    <property type="entry name" value="Classic Zinc Finger"/>
    <property type="match status" value="1"/>
</dbReference>
<evidence type="ECO:0000256" key="3">
    <source>
        <dbReference type="ARBA" id="ARBA00022833"/>
    </source>
</evidence>
<gene>
    <name evidence="6" type="ORF">PLXY2_LOCUS12849</name>
</gene>
<comment type="caution">
    <text evidence="6">The sequence shown here is derived from an EMBL/GenBank/DDBJ whole genome shotgun (WGS) entry which is preliminary data.</text>
</comment>
<keyword evidence="1 4" id="KW-0479">Metal-binding</keyword>
<dbReference type="PANTHER" id="PTHR16465:SF0">
    <property type="entry name" value="ZINC FINGER MATRIN-TYPE PROTEIN 5"/>
    <property type="match status" value="1"/>
</dbReference>
<dbReference type="InterPro" id="IPR036236">
    <property type="entry name" value="Znf_C2H2_sf"/>
</dbReference>
<dbReference type="InterPro" id="IPR000571">
    <property type="entry name" value="Znf_CCCH"/>
</dbReference>
<dbReference type="Pfam" id="PF06220">
    <property type="entry name" value="zf-U1"/>
    <property type="match status" value="1"/>
</dbReference>
<protein>
    <submittedName>
        <fullName evidence="6">(diamondback moth) hypothetical protein</fullName>
    </submittedName>
</protein>
<dbReference type="PANTHER" id="PTHR16465">
    <property type="entry name" value="NUCLEASE-RELATED"/>
    <property type="match status" value="1"/>
</dbReference>
<dbReference type="GO" id="GO:0005689">
    <property type="term" value="C:U12-type spliceosomal complex"/>
    <property type="evidence" value="ECO:0007669"/>
    <property type="project" value="TreeGrafter"/>
</dbReference>
<proteinExistence type="predicted"/>
<dbReference type="AlphaFoldDB" id="A0A8S4G2E3"/>
<dbReference type="SUPFAM" id="SSF57667">
    <property type="entry name" value="beta-beta-alpha zinc fingers"/>
    <property type="match status" value="1"/>
</dbReference>
<name>A0A8S4G2E3_PLUXY</name>
<evidence type="ECO:0000256" key="1">
    <source>
        <dbReference type="ARBA" id="ARBA00022723"/>
    </source>
</evidence>